<evidence type="ECO:0000313" key="3">
    <source>
        <dbReference type="EMBL" id="SPP63269.1"/>
    </source>
</evidence>
<protein>
    <recommendedName>
        <fullName evidence="5">Lipoprotein</fullName>
    </recommendedName>
</protein>
<evidence type="ECO:0008006" key="5">
    <source>
        <dbReference type="Google" id="ProtNLM"/>
    </source>
</evidence>
<dbReference type="AlphaFoldDB" id="A0A330L201"/>
<organism evidence="3 4">
    <name type="scientific">Nitrospira lenta</name>
    <dbReference type="NCBI Taxonomy" id="1436998"/>
    <lineage>
        <taxon>Bacteria</taxon>
        <taxon>Pseudomonadati</taxon>
        <taxon>Nitrospirota</taxon>
        <taxon>Nitrospiria</taxon>
        <taxon>Nitrospirales</taxon>
        <taxon>Nitrospiraceae</taxon>
        <taxon>Nitrospira</taxon>
    </lineage>
</organism>
<keyword evidence="4" id="KW-1185">Reference proteome</keyword>
<dbReference type="InParanoid" id="A0A330L201"/>
<proteinExistence type="predicted"/>
<reference evidence="4" key="1">
    <citation type="submission" date="2018-04" db="EMBL/GenBank/DDBJ databases">
        <authorList>
            <person name="Lucker S."/>
            <person name="Sakoula D."/>
        </authorList>
    </citation>
    <scope>NUCLEOTIDE SEQUENCE [LARGE SCALE GENOMIC DNA]</scope>
</reference>
<dbReference type="EMBL" id="OUNR01000001">
    <property type="protein sequence ID" value="SPP63269.1"/>
    <property type="molecule type" value="Genomic_DNA"/>
</dbReference>
<accession>A0A330L201</accession>
<name>A0A330L201_9BACT</name>
<evidence type="ECO:0000256" key="1">
    <source>
        <dbReference type="SAM" id="MobiDB-lite"/>
    </source>
</evidence>
<sequence length="88" mass="9693">MRRRRDREGWVRIGLCMAVLISCGCAGAPSTSTSNLAEISRQDPCASRSQQSERTDTPGRSCRAQHVWWDDVGDALSGVATAVRFPRQ</sequence>
<keyword evidence="2" id="KW-0732">Signal</keyword>
<feature type="chain" id="PRO_5016261621" description="Lipoprotein" evidence="2">
    <location>
        <begin position="29"/>
        <end position="88"/>
    </location>
</feature>
<dbReference type="PROSITE" id="PS51257">
    <property type="entry name" value="PROKAR_LIPOPROTEIN"/>
    <property type="match status" value="1"/>
</dbReference>
<gene>
    <name evidence="3" type="ORF">NITLEN_10355</name>
</gene>
<evidence type="ECO:0000313" key="4">
    <source>
        <dbReference type="Proteomes" id="UP000248168"/>
    </source>
</evidence>
<dbReference type="Proteomes" id="UP000248168">
    <property type="component" value="Unassembled WGS sequence"/>
</dbReference>
<evidence type="ECO:0000256" key="2">
    <source>
        <dbReference type="SAM" id="SignalP"/>
    </source>
</evidence>
<feature type="signal peptide" evidence="2">
    <location>
        <begin position="1"/>
        <end position="28"/>
    </location>
</feature>
<feature type="region of interest" description="Disordered" evidence="1">
    <location>
        <begin position="29"/>
        <end position="62"/>
    </location>
</feature>